<feature type="transmembrane region" description="Helical" evidence="1">
    <location>
        <begin position="29"/>
        <end position="51"/>
    </location>
</feature>
<feature type="transmembrane region" description="Helical" evidence="1">
    <location>
        <begin position="292"/>
        <end position="309"/>
    </location>
</feature>
<sequence>MAAEATTTVPAGIVRRYAAAVGTREVRAAFVWSVVSRLPLMLISLGLTLFVLRDGTYQQAGTVVGVFTAGVAVVGLPVGRLIDRTGQTAVLLVTGVVFPVLVVVFVSTFDRLGPWALPLIFAAGGSRPPVSPAIRALWGSVVADGEARLRAFGLEAILAEFFSVSGPLLLSLGLLVATPAVALSVGAVVVGAGAVGLATTKVSRTWSGAAPGAGRAPRSGPMRSRPFRLLLAALAPGAMAIGMVNIAIPVFADRRGGPVLAGVLFAVWCAGSILGGVWYGRRDRSRLAGRQFLILMGLFAAGTALPILAGDPWSLGLALAVGGTVIAPVTTVEYLLVRDLVAADGLAEGFSWVATLNVLATAAGSQLAGLLLADLSPRAVFTAAALVALSSLVPAALLARALTGRARPTGER</sequence>
<comment type="caution">
    <text evidence="2">The sequence shown here is derived from an EMBL/GenBank/DDBJ whole genome shotgun (WGS) entry which is preliminary data.</text>
</comment>
<dbReference type="InterPro" id="IPR036259">
    <property type="entry name" value="MFS_trans_sf"/>
</dbReference>
<dbReference type="EMBL" id="JBHMCA010000049">
    <property type="protein sequence ID" value="MFB9446774.1"/>
    <property type="molecule type" value="Genomic_DNA"/>
</dbReference>
<feature type="transmembrane region" description="Helical" evidence="1">
    <location>
        <begin position="229"/>
        <end position="252"/>
    </location>
</feature>
<organism evidence="2 3">
    <name type="scientific">Dactylosporangium vinaceum</name>
    <dbReference type="NCBI Taxonomy" id="53362"/>
    <lineage>
        <taxon>Bacteria</taxon>
        <taxon>Bacillati</taxon>
        <taxon>Actinomycetota</taxon>
        <taxon>Actinomycetes</taxon>
        <taxon>Micromonosporales</taxon>
        <taxon>Micromonosporaceae</taxon>
        <taxon>Dactylosporangium</taxon>
    </lineage>
</organism>
<feature type="transmembrane region" description="Helical" evidence="1">
    <location>
        <begin position="379"/>
        <end position="402"/>
    </location>
</feature>
<gene>
    <name evidence="2" type="ORF">ACFFTR_27100</name>
</gene>
<protein>
    <submittedName>
        <fullName evidence="2">MFS transporter</fullName>
    </submittedName>
</protein>
<feature type="transmembrane region" description="Helical" evidence="1">
    <location>
        <begin position="258"/>
        <end position="280"/>
    </location>
</feature>
<dbReference type="PANTHER" id="PTHR23542">
    <property type="match status" value="1"/>
</dbReference>
<evidence type="ECO:0000313" key="3">
    <source>
        <dbReference type="Proteomes" id="UP001589608"/>
    </source>
</evidence>
<name>A0ABV5MD45_9ACTN</name>
<dbReference type="InterPro" id="IPR011701">
    <property type="entry name" value="MFS"/>
</dbReference>
<keyword evidence="1" id="KW-0472">Membrane</keyword>
<dbReference type="PANTHER" id="PTHR23542:SF1">
    <property type="entry name" value="MAJOR FACILITATOR SUPERFAMILY (MFS) PROFILE DOMAIN-CONTAINING PROTEIN"/>
    <property type="match status" value="1"/>
</dbReference>
<dbReference type="SUPFAM" id="SSF103473">
    <property type="entry name" value="MFS general substrate transporter"/>
    <property type="match status" value="1"/>
</dbReference>
<keyword evidence="1" id="KW-1133">Transmembrane helix</keyword>
<dbReference type="Pfam" id="PF07690">
    <property type="entry name" value="MFS_1"/>
    <property type="match status" value="1"/>
</dbReference>
<proteinExistence type="predicted"/>
<accession>A0ABV5MD45</accession>
<feature type="transmembrane region" description="Helical" evidence="1">
    <location>
        <begin position="90"/>
        <end position="109"/>
    </location>
</feature>
<evidence type="ECO:0000256" key="1">
    <source>
        <dbReference type="SAM" id="Phobius"/>
    </source>
</evidence>
<keyword evidence="3" id="KW-1185">Reference proteome</keyword>
<dbReference type="Gene3D" id="1.20.1250.20">
    <property type="entry name" value="MFS general substrate transporter like domains"/>
    <property type="match status" value="2"/>
</dbReference>
<feature type="transmembrane region" description="Helical" evidence="1">
    <location>
        <begin position="168"/>
        <end position="197"/>
    </location>
</feature>
<feature type="transmembrane region" description="Helical" evidence="1">
    <location>
        <begin position="349"/>
        <end position="373"/>
    </location>
</feature>
<dbReference type="Proteomes" id="UP001589608">
    <property type="component" value="Unassembled WGS sequence"/>
</dbReference>
<dbReference type="RefSeq" id="WP_223104685.1">
    <property type="nucleotide sequence ID" value="NZ_CP061913.1"/>
</dbReference>
<reference evidence="2 3" key="1">
    <citation type="submission" date="2024-09" db="EMBL/GenBank/DDBJ databases">
        <authorList>
            <person name="Sun Q."/>
            <person name="Mori K."/>
        </authorList>
    </citation>
    <scope>NUCLEOTIDE SEQUENCE [LARGE SCALE GENOMIC DNA]</scope>
    <source>
        <strain evidence="2 3">JCM 3307</strain>
    </source>
</reference>
<evidence type="ECO:0000313" key="2">
    <source>
        <dbReference type="EMBL" id="MFB9446774.1"/>
    </source>
</evidence>
<feature type="transmembrane region" description="Helical" evidence="1">
    <location>
        <begin position="57"/>
        <end position="78"/>
    </location>
</feature>
<keyword evidence="1" id="KW-0812">Transmembrane</keyword>
<feature type="transmembrane region" description="Helical" evidence="1">
    <location>
        <begin position="315"/>
        <end position="337"/>
    </location>
</feature>